<organism evidence="1 2">
    <name type="scientific">Spirosoma terrae</name>
    <dbReference type="NCBI Taxonomy" id="1968276"/>
    <lineage>
        <taxon>Bacteria</taxon>
        <taxon>Pseudomonadati</taxon>
        <taxon>Bacteroidota</taxon>
        <taxon>Cytophagia</taxon>
        <taxon>Cytophagales</taxon>
        <taxon>Cytophagaceae</taxon>
        <taxon>Spirosoma</taxon>
    </lineage>
</organism>
<keyword evidence="2" id="KW-1185">Reference proteome</keyword>
<protein>
    <recommendedName>
        <fullName evidence="3">DUF4595 domain-containing protein</fullName>
    </recommendedName>
</protein>
<dbReference type="RefSeq" id="WP_163952611.1">
    <property type="nucleotide sequence ID" value="NZ_JAAFZH010000010.1"/>
</dbReference>
<comment type="caution">
    <text evidence="1">The sequence shown here is derived from an EMBL/GenBank/DDBJ whole genome shotgun (WGS) entry which is preliminary data.</text>
</comment>
<evidence type="ECO:0000313" key="1">
    <source>
        <dbReference type="EMBL" id="NDU97303.1"/>
    </source>
</evidence>
<evidence type="ECO:0000313" key="2">
    <source>
        <dbReference type="Proteomes" id="UP000474175"/>
    </source>
</evidence>
<reference evidence="1 2" key="1">
    <citation type="submission" date="2020-02" db="EMBL/GenBank/DDBJ databases">
        <title>Draft genome sequence of two Spirosoma agri KCTC 52727 and Spirosoma terrae KCTC 52035.</title>
        <authorList>
            <person name="Rojas J."/>
            <person name="Ambika Manirajan B."/>
            <person name="Suarez C."/>
            <person name="Ratering S."/>
            <person name="Schnell S."/>
        </authorList>
    </citation>
    <scope>NUCLEOTIDE SEQUENCE [LARGE SCALE GENOMIC DNA]</scope>
    <source>
        <strain evidence="1 2">KCTC 52035</strain>
    </source>
</reference>
<dbReference type="EMBL" id="JAAFZH010000010">
    <property type="protein sequence ID" value="NDU97303.1"/>
    <property type="molecule type" value="Genomic_DNA"/>
</dbReference>
<dbReference type="PROSITE" id="PS51257">
    <property type="entry name" value="PROKAR_LIPOPROTEIN"/>
    <property type="match status" value="1"/>
</dbReference>
<dbReference type="Proteomes" id="UP000474175">
    <property type="component" value="Unassembled WGS sequence"/>
</dbReference>
<proteinExistence type="predicted"/>
<gene>
    <name evidence="1" type="ORF">GK108_20640</name>
</gene>
<name>A0A6L9LEL0_9BACT</name>
<evidence type="ECO:0008006" key="3">
    <source>
        <dbReference type="Google" id="ProtNLM"/>
    </source>
</evidence>
<accession>A0A6L9LEL0</accession>
<dbReference type="AlphaFoldDB" id="A0A6L9LEL0"/>
<dbReference type="Gene3D" id="2.180.10.10">
    <property type="entry name" value="RHS repeat-associated core"/>
    <property type="match status" value="1"/>
</dbReference>
<sequence length="278" mass="31043">MNKLLYSTVLSVLMLGFSSCKKTETIDPPLGTTCKLTQIDRGNGNKHSYEYNADGSIAKMTIHFRGATATEPEEVYEYTFSYNTNKQITGATIKLNGQKPTQLTNWGVGDAVSFTWSSGRQLTKVTDLLGSKAMLTTTVTYDSQGRVTSLKGTPDPEWGEPFEKTFTYDAQNNLRYVFLENDSPVYYEDVTVDNTLKSAESLLMERGLPYDIFNTAAWRTHVTRELKGYEVDEAGKATLTRTLKATNTVTNSQKIAIEQVSDDNGKQRTMTFTLTDCQ</sequence>